<feature type="compositionally biased region" description="Polar residues" evidence="1">
    <location>
        <begin position="31"/>
        <end position="44"/>
    </location>
</feature>
<reference evidence="2" key="1">
    <citation type="submission" date="2012-11" db="EMBL/GenBank/DDBJ databases">
        <title>Permanent draft genomes of Rhodopirellula europaea strain SH398 and 6C.</title>
        <authorList>
            <person name="Richter M."/>
            <person name="Richter-Heitmann T."/>
            <person name="Frank C."/>
            <person name="Harder J."/>
            <person name="Glockner F.O."/>
        </authorList>
    </citation>
    <scope>NUCLEOTIDE SEQUENCE</scope>
    <source>
        <strain evidence="2">6C</strain>
    </source>
</reference>
<dbReference type="EMBL" id="ANMO01000216">
    <property type="protein sequence ID" value="EMB14340.1"/>
    <property type="molecule type" value="Genomic_DNA"/>
</dbReference>
<reference evidence="2" key="2">
    <citation type="journal article" date="2013" name="Mar. Genomics">
        <title>Expression of sulfatases in Rhodopirellula baltica and the diversity of sulfatases in the genus Rhodopirellula.</title>
        <authorList>
            <person name="Wegner C.E."/>
            <person name="Richter-Heitmann T."/>
            <person name="Klindworth A."/>
            <person name="Klockow C."/>
            <person name="Richter M."/>
            <person name="Achstetter T."/>
            <person name="Glockner F.O."/>
            <person name="Harder J."/>
        </authorList>
    </citation>
    <scope>NUCLEOTIDE SEQUENCE [LARGE SCALE GENOMIC DNA]</scope>
    <source>
        <strain evidence="2">6C</strain>
    </source>
</reference>
<feature type="region of interest" description="Disordered" evidence="1">
    <location>
        <begin position="1"/>
        <end position="44"/>
    </location>
</feature>
<gene>
    <name evidence="2" type="ORF">RE6C_04762</name>
</gene>
<evidence type="ECO:0000313" key="2">
    <source>
        <dbReference type="EMBL" id="EMB14340.1"/>
    </source>
</evidence>
<keyword evidence="3" id="KW-1185">Reference proteome</keyword>
<dbReference type="Proteomes" id="UP000011529">
    <property type="component" value="Unassembled WGS sequence"/>
</dbReference>
<accession>M2AC06</accession>
<dbReference type="AlphaFoldDB" id="M2AC06"/>
<organism evidence="2 3">
    <name type="scientific">Rhodopirellula europaea 6C</name>
    <dbReference type="NCBI Taxonomy" id="1263867"/>
    <lineage>
        <taxon>Bacteria</taxon>
        <taxon>Pseudomonadati</taxon>
        <taxon>Planctomycetota</taxon>
        <taxon>Planctomycetia</taxon>
        <taxon>Pirellulales</taxon>
        <taxon>Pirellulaceae</taxon>
        <taxon>Rhodopirellula</taxon>
    </lineage>
</organism>
<name>M2AC06_9BACT</name>
<evidence type="ECO:0000256" key="1">
    <source>
        <dbReference type="SAM" id="MobiDB-lite"/>
    </source>
</evidence>
<dbReference type="PATRIC" id="fig|1263867.3.peg.5114"/>
<comment type="caution">
    <text evidence="2">The sequence shown here is derived from an EMBL/GenBank/DDBJ whole genome shotgun (WGS) entry which is preliminary data.</text>
</comment>
<sequence>MQWGQGGPTAALGRFDNSRSISNPAPKFQTKKPSTQNGTKSKIV</sequence>
<proteinExistence type="predicted"/>
<protein>
    <submittedName>
        <fullName evidence="2">Uncharacterized protein</fullName>
    </submittedName>
</protein>
<evidence type="ECO:0000313" key="3">
    <source>
        <dbReference type="Proteomes" id="UP000011529"/>
    </source>
</evidence>